<dbReference type="VEuPathDB" id="FungiDB:DIURU_003566"/>
<dbReference type="InterPro" id="IPR003038">
    <property type="entry name" value="DAD/Ost2"/>
</dbReference>
<dbReference type="OrthoDB" id="445566at2759"/>
<sequence>MTKPAAPSKQAAKAAKSAKHAKASGTSASKQLSEVTSAFSKTYQHYMATLTPRLQVIDTFLAFLVALGVLQFVYVVVVGDFPFNAFLGGFGICVAQFVLTVSLRLQVAASDGERNHYAFGEYVFASVILHFIVFHFIN</sequence>
<comment type="subcellular location">
    <subcellularLocation>
        <location evidence="1 8">Endoplasmic reticulum membrane</location>
        <topology evidence="1 8">Multi-pass membrane protein</topology>
    </subcellularLocation>
</comment>
<comment type="caution">
    <text evidence="10">The sequence shown here is derived from an EMBL/GenBank/DDBJ whole genome shotgun (WGS) entry which is preliminary data.</text>
</comment>
<organism evidence="10 11">
    <name type="scientific">Diutina rugosa</name>
    <name type="common">Yeast</name>
    <name type="synonym">Candida rugosa</name>
    <dbReference type="NCBI Taxonomy" id="5481"/>
    <lineage>
        <taxon>Eukaryota</taxon>
        <taxon>Fungi</taxon>
        <taxon>Dikarya</taxon>
        <taxon>Ascomycota</taxon>
        <taxon>Saccharomycotina</taxon>
        <taxon>Pichiomycetes</taxon>
        <taxon>Debaryomycetaceae</taxon>
        <taxon>Diutina</taxon>
    </lineage>
</organism>
<feature type="region of interest" description="Disordered" evidence="9">
    <location>
        <begin position="1"/>
        <end position="26"/>
    </location>
</feature>
<keyword evidence="4 8" id="KW-0812">Transmembrane</keyword>
<dbReference type="GeneID" id="54782217"/>
<dbReference type="PANTHER" id="PTHR10705">
    <property type="entry name" value="DOLICHYL-DIPHOSPHOOLIGOSACCHARIDE--PROTEIN GLYCOSYLTRANSFERASE SUBUNIT DAD1"/>
    <property type="match status" value="1"/>
</dbReference>
<evidence type="ECO:0000256" key="2">
    <source>
        <dbReference type="ARBA" id="ARBA00004922"/>
    </source>
</evidence>
<dbReference type="PIRSF" id="PIRSF005588">
    <property type="entry name" value="DAD"/>
    <property type="match status" value="1"/>
</dbReference>
<evidence type="ECO:0000313" key="11">
    <source>
        <dbReference type="Proteomes" id="UP000449547"/>
    </source>
</evidence>
<evidence type="ECO:0000256" key="1">
    <source>
        <dbReference type="ARBA" id="ARBA00004477"/>
    </source>
</evidence>
<dbReference type="OMA" id="YCCSVGT"/>
<evidence type="ECO:0000256" key="4">
    <source>
        <dbReference type="ARBA" id="ARBA00022692"/>
    </source>
</evidence>
<name>A0A642UNB9_DIURU</name>
<comment type="subunit">
    <text evidence="8">Component of the oligosaccharyltransferase (OST) complex.</text>
</comment>
<keyword evidence="11" id="KW-1185">Reference proteome</keyword>
<evidence type="ECO:0000256" key="3">
    <source>
        <dbReference type="ARBA" id="ARBA00009386"/>
    </source>
</evidence>
<accession>A0A642UNB9</accession>
<evidence type="ECO:0000256" key="5">
    <source>
        <dbReference type="ARBA" id="ARBA00022824"/>
    </source>
</evidence>
<comment type="pathway">
    <text evidence="2 8">Protein modification; protein glycosylation.</text>
</comment>
<feature type="transmembrane region" description="Helical" evidence="8">
    <location>
        <begin position="56"/>
        <end position="77"/>
    </location>
</feature>
<dbReference type="PANTHER" id="PTHR10705:SF0">
    <property type="entry name" value="DOLICHYL-DIPHOSPHOOLIGOSACCHARIDE--PROTEIN GLYCOSYLTRANSFERASE SUBUNIT DAD1"/>
    <property type="match status" value="1"/>
</dbReference>
<dbReference type="GO" id="GO:0006487">
    <property type="term" value="P:protein N-linked glycosylation"/>
    <property type="evidence" value="ECO:0007669"/>
    <property type="project" value="TreeGrafter"/>
</dbReference>
<feature type="transmembrane region" description="Helical" evidence="8">
    <location>
        <begin position="83"/>
        <end position="105"/>
    </location>
</feature>
<gene>
    <name evidence="10" type="ORF">DIURU_003566</name>
</gene>
<dbReference type="EMBL" id="SWFT01000105">
    <property type="protein sequence ID" value="KAA8901196.1"/>
    <property type="molecule type" value="Genomic_DNA"/>
</dbReference>
<dbReference type="UniPathway" id="UPA00378"/>
<dbReference type="Pfam" id="PF02109">
    <property type="entry name" value="DAD"/>
    <property type="match status" value="1"/>
</dbReference>
<evidence type="ECO:0000256" key="8">
    <source>
        <dbReference type="RuleBase" id="RU361136"/>
    </source>
</evidence>
<keyword evidence="6 8" id="KW-1133">Transmembrane helix</keyword>
<protein>
    <recommendedName>
        <fullName evidence="8">Dolichyl-diphosphooligosaccharide--protein glycosyltransferase subunit OST2</fullName>
        <shortName evidence="8">Oligosaccharyl transferase subunit OST2</shortName>
    </recommendedName>
</protein>
<evidence type="ECO:0000256" key="6">
    <source>
        <dbReference type="ARBA" id="ARBA00022989"/>
    </source>
</evidence>
<dbReference type="AlphaFoldDB" id="A0A642UNB9"/>
<proteinExistence type="inferred from homology"/>
<keyword evidence="7 8" id="KW-0472">Membrane</keyword>
<comment type="function">
    <text evidence="8">Subunit of the oligosaccharyl transferase (OST) complex that catalyzes the initial transfer of a defined glycan (Glc(3)Man(9)GlcNAc(2) in eukaryotes) from the lipid carrier dolichol-pyrophosphate to an asparagine residue within an Asn-X-Ser/Thr consensus motif in nascent polypeptide chains, the first step in protein N-glycosylation. N-glycosylation occurs cotranslationally and the complex associates with the Sec61 complex at the channel-forming translocon complex that mediates protein translocation across the endoplasmic reticulum (ER). All subunits are required for a maximal enzyme activity.</text>
</comment>
<evidence type="ECO:0000256" key="9">
    <source>
        <dbReference type="SAM" id="MobiDB-lite"/>
    </source>
</evidence>
<reference evidence="10 11" key="1">
    <citation type="submission" date="2019-07" db="EMBL/GenBank/DDBJ databases">
        <title>Genome assembly of two rare yeast pathogens: Diutina rugosa and Trichomonascus ciferrii.</title>
        <authorList>
            <person name="Mixao V."/>
            <person name="Saus E."/>
            <person name="Hansen A."/>
            <person name="Lass-Flor C."/>
            <person name="Gabaldon T."/>
        </authorList>
    </citation>
    <scope>NUCLEOTIDE SEQUENCE [LARGE SCALE GENOMIC DNA]</scope>
    <source>
        <strain evidence="10 11">CBS 613</strain>
    </source>
</reference>
<comment type="similarity">
    <text evidence="3 8">Belongs to the DAD/OST2 family.</text>
</comment>
<dbReference type="Proteomes" id="UP000449547">
    <property type="component" value="Unassembled WGS sequence"/>
</dbReference>
<evidence type="ECO:0000256" key="7">
    <source>
        <dbReference type="ARBA" id="ARBA00023136"/>
    </source>
</evidence>
<feature type="compositionally biased region" description="Low complexity" evidence="9">
    <location>
        <begin position="1"/>
        <end position="15"/>
    </location>
</feature>
<dbReference type="GO" id="GO:0008250">
    <property type="term" value="C:oligosaccharyltransferase complex"/>
    <property type="evidence" value="ECO:0007669"/>
    <property type="project" value="InterPro"/>
</dbReference>
<feature type="transmembrane region" description="Helical" evidence="8">
    <location>
        <begin position="117"/>
        <end position="137"/>
    </location>
</feature>
<keyword evidence="5 8" id="KW-0256">Endoplasmic reticulum</keyword>
<evidence type="ECO:0000313" key="10">
    <source>
        <dbReference type="EMBL" id="KAA8901196.1"/>
    </source>
</evidence>
<dbReference type="RefSeq" id="XP_034011819.1">
    <property type="nucleotide sequence ID" value="XM_034156342.1"/>
</dbReference>